<gene>
    <name evidence="2" type="ORF">FLO80_16895</name>
</gene>
<feature type="transmembrane region" description="Helical" evidence="1">
    <location>
        <begin position="25"/>
        <end position="43"/>
    </location>
</feature>
<keyword evidence="1" id="KW-1133">Transmembrane helix</keyword>
<dbReference type="EMBL" id="VINQ01000016">
    <property type="protein sequence ID" value="KAA0912085.1"/>
    <property type="molecule type" value="Genomic_DNA"/>
</dbReference>
<evidence type="ECO:0000256" key="1">
    <source>
        <dbReference type="SAM" id="Phobius"/>
    </source>
</evidence>
<feature type="transmembrane region" description="Helical" evidence="1">
    <location>
        <begin position="49"/>
        <end position="67"/>
    </location>
</feature>
<dbReference type="RefSeq" id="WP_111367112.1">
    <property type="nucleotide sequence ID" value="NZ_JASHJG010000012.1"/>
</dbReference>
<reference evidence="2 3" key="1">
    <citation type="submission" date="2019-07" db="EMBL/GenBank/DDBJ databases">
        <title>Aquicoccus porphyridii gen. nov., sp. nov., isolated from a small marine red alga, Porphyridium marinum.</title>
        <authorList>
            <person name="Liu L."/>
        </authorList>
    </citation>
    <scope>NUCLEOTIDE SEQUENCE [LARGE SCALE GENOMIC DNA]</scope>
    <source>
        <strain evidence="2 3">L1 8-17</strain>
    </source>
</reference>
<comment type="caution">
    <text evidence="2">The sequence shown here is derived from an EMBL/GenBank/DDBJ whole genome shotgun (WGS) entry which is preliminary data.</text>
</comment>
<sequence length="69" mass="7246">MTGNGTQDNPEVDDNGDDTALVKKILLALVVILAAWGAAIFKWGVPGLYIPALASVPLIYLVLIIVARG</sequence>
<keyword evidence="1" id="KW-0472">Membrane</keyword>
<keyword evidence="3" id="KW-1185">Reference proteome</keyword>
<dbReference type="Proteomes" id="UP000325291">
    <property type="component" value="Unassembled WGS sequence"/>
</dbReference>
<name>A0A5A9Z535_9RHOB</name>
<dbReference type="AlphaFoldDB" id="A0A5A9Z535"/>
<organism evidence="2 3">
    <name type="scientific">Aquicoccus porphyridii</name>
    <dbReference type="NCBI Taxonomy" id="1852029"/>
    <lineage>
        <taxon>Bacteria</taxon>
        <taxon>Pseudomonadati</taxon>
        <taxon>Pseudomonadota</taxon>
        <taxon>Alphaproteobacteria</taxon>
        <taxon>Rhodobacterales</taxon>
        <taxon>Paracoccaceae</taxon>
        <taxon>Aquicoccus</taxon>
    </lineage>
</organism>
<proteinExistence type="predicted"/>
<protein>
    <submittedName>
        <fullName evidence="2">Uncharacterized protein</fullName>
    </submittedName>
</protein>
<evidence type="ECO:0000313" key="2">
    <source>
        <dbReference type="EMBL" id="KAA0912085.1"/>
    </source>
</evidence>
<keyword evidence="1" id="KW-0812">Transmembrane</keyword>
<accession>A0A5A9Z535</accession>
<evidence type="ECO:0000313" key="3">
    <source>
        <dbReference type="Proteomes" id="UP000325291"/>
    </source>
</evidence>